<dbReference type="Proteomes" id="UP000596827">
    <property type="component" value="Unassembled WGS sequence"/>
</dbReference>
<protein>
    <submittedName>
        <fullName evidence="1">PqqD family protein</fullName>
    </submittedName>
</protein>
<reference evidence="1" key="1">
    <citation type="submission" date="2020-08" db="EMBL/GenBank/DDBJ databases">
        <title>Ramlibacter sp. GTP1 16S ribosomal RNA gene genome sequencing and assembly.</title>
        <authorList>
            <person name="Kang M."/>
        </authorList>
    </citation>
    <scope>NUCLEOTIDE SEQUENCE</scope>
    <source>
        <strain evidence="1">GTP1</strain>
    </source>
</reference>
<proteinExistence type="predicted"/>
<dbReference type="Gene3D" id="1.10.10.1150">
    <property type="entry name" value="Coenzyme PQQ synthesis protein D (PqqD)"/>
    <property type="match status" value="1"/>
</dbReference>
<dbReference type="InterPro" id="IPR008792">
    <property type="entry name" value="PQQD"/>
</dbReference>
<dbReference type="EMBL" id="JACORU010000004">
    <property type="protein sequence ID" value="MBC5765302.1"/>
    <property type="molecule type" value="Genomic_DNA"/>
</dbReference>
<organism evidence="1 2">
    <name type="scientific">Ramlibacter albus</name>
    <dbReference type="NCBI Taxonomy" id="2079448"/>
    <lineage>
        <taxon>Bacteria</taxon>
        <taxon>Pseudomonadati</taxon>
        <taxon>Pseudomonadota</taxon>
        <taxon>Betaproteobacteria</taxon>
        <taxon>Burkholderiales</taxon>
        <taxon>Comamonadaceae</taxon>
        <taxon>Ramlibacter</taxon>
    </lineage>
</organism>
<evidence type="ECO:0000313" key="2">
    <source>
        <dbReference type="Proteomes" id="UP000596827"/>
    </source>
</evidence>
<name>A0A923MA46_9BURK</name>
<dbReference type="AlphaFoldDB" id="A0A923MA46"/>
<accession>A0A923MA46</accession>
<comment type="caution">
    <text evidence="1">The sequence shown here is derived from an EMBL/GenBank/DDBJ whole genome shotgun (WGS) entry which is preliminary data.</text>
</comment>
<gene>
    <name evidence="1" type="ORF">H8R02_12615</name>
</gene>
<evidence type="ECO:0000313" key="1">
    <source>
        <dbReference type="EMBL" id="MBC5765302.1"/>
    </source>
</evidence>
<dbReference type="RefSeq" id="WP_187081780.1">
    <property type="nucleotide sequence ID" value="NZ_JACORU010000004.1"/>
</dbReference>
<dbReference type="Pfam" id="PF05402">
    <property type="entry name" value="PqqD"/>
    <property type="match status" value="1"/>
</dbReference>
<sequence length="94" mass="9920">MLSETTCLKATEGVLTTNLSGELVLLQAESGNYYGLDTIGTQAWDLLTVQGLTVQAAARAIATEFGVDVERVRRDLEELAQALLSAGLVAVAHS</sequence>
<dbReference type="InterPro" id="IPR041881">
    <property type="entry name" value="PqqD_sf"/>
</dbReference>
<keyword evidence="2" id="KW-1185">Reference proteome</keyword>